<evidence type="ECO:0000313" key="1">
    <source>
        <dbReference type="EMBL" id="KAF4473694.1"/>
    </source>
</evidence>
<accession>A0A7J6IBU9</accession>
<evidence type="ECO:0000313" key="2">
    <source>
        <dbReference type="Proteomes" id="UP000011096"/>
    </source>
</evidence>
<comment type="caution">
    <text evidence="1">The sequence shown here is derived from an EMBL/GenBank/DDBJ whole genome shotgun (WGS) entry which is preliminary data.</text>
</comment>
<proteinExistence type="predicted"/>
<protein>
    <submittedName>
        <fullName evidence="1">Uncharacterized protein</fullName>
    </submittedName>
</protein>
<name>A0A7J6IBU9_COLFN</name>
<dbReference type="EMBL" id="ANPB02000012">
    <property type="protein sequence ID" value="KAF4473694.1"/>
    <property type="molecule type" value="Genomic_DNA"/>
</dbReference>
<sequence length="94" mass="10342">MRLRISSSVGLSSLAFNTRFIVETLRSAWEFRPALPSAARPEAKPMCSATALRRPLVTGPLPEGVPEDIEVNSSGCWRECASYTRDMSVGFPVR</sequence>
<reference evidence="1 2" key="1">
    <citation type="submission" date="2012-08" db="EMBL/GenBank/DDBJ databases">
        <authorList>
            <person name="Gan P.H.P."/>
            <person name="Ikeda K."/>
            <person name="Irieda H."/>
            <person name="Narusaka M."/>
            <person name="O'Connell R.J."/>
            <person name="Narusaka Y."/>
            <person name="Takano Y."/>
            <person name="Kubo Y."/>
            <person name="Shirasu K."/>
        </authorList>
    </citation>
    <scope>NUCLEOTIDE SEQUENCE [LARGE SCALE GENOMIC DNA]</scope>
    <source>
        <strain evidence="1 2">Nara gc5</strain>
    </source>
</reference>
<dbReference type="AlphaFoldDB" id="A0A7J6IBU9"/>
<organism evidence="1 2">
    <name type="scientific">Colletotrichum fructicola (strain Nara gc5)</name>
    <name type="common">Anthracnose fungus</name>
    <name type="synonym">Colletotrichum gloeosporioides (strain Nara gc5)</name>
    <dbReference type="NCBI Taxonomy" id="1213859"/>
    <lineage>
        <taxon>Eukaryota</taxon>
        <taxon>Fungi</taxon>
        <taxon>Dikarya</taxon>
        <taxon>Ascomycota</taxon>
        <taxon>Pezizomycotina</taxon>
        <taxon>Sordariomycetes</taxon>
        <taxon>Hypocreomycetidae</taxon>
        <taxon>Glomerellales</taxon>
        <taxon>Glomerellaceae</taxon>
        <taxon>Colletotrichum</taxon>
        <taxon>Colletotrichum gloeosporioides species complex</taxon>
    </lineage>
</organism>
<keyword evidence="2" id="KW-1185">Reference proteome</keyword>
<gene>
    <name evidence="1" type="ORF">CGGC5_v017296</name>
</gene>
<dbReference type="InParanoid" id="A0A7J6IBU9"/>
<reference evidence="1 2" key="2">
    <citation type="submission" date="2020-04" db="EMBL/GenBank/DDBJ databases">
        <title>Genome sequencing and assembly of multiple isolates from the Colletotrichum gloeosporioides species complex.</title>
        <authorList>
            <person name="Gan P."/>
            <person name="Shirasu K."/>
        </authorList>
    </citation>
    <scope>NUCLEOTIDE SEQUENCE [LARGE SCALE GENOMIC DNA]</scope>
    <source>
        <strain evidence="1 2">Nara gc5</strain>
    </source>
</reference>
<dbReference type="Proteomes" id="UP000011096">
    <property type="component" value="Unassembled WGS sequence"/>
</dbReference>
<dbReference type="RefSeq" id="XP_031875451.2">
    <property type="nucleotide sequence ID" value="XM_032028255.2"/>
</dbReference>
<dbReference type="GeneID" id="43612359"/>